<evidence type="ECO:0000256" key="8">
    <source>
        <dbReference type="SAM" id="SignalP"/>
    </source>
</evidence>
<feature type="signal peptide" evidence="8">
    <location>
        <begin position="1"/>
        <end position="20"/>
    </location>
</feature>
<dbReference type="PROSITE" id="PS50231">
    <property type="entry name" value="RICIN_B_LECTIN"/>
    <property type="match status" value="1"/>
</dbReference>
<keyword evidence="3" id="KW-0285">Flavoprotein</keyword>
<keyword evidence="7" id="KW-0325">Glycoprotein</keyword>
<dbReference type="PANTHER" id="PTHR15944:SF0">
    <property type="entry name" value="PRENYLCYSTEINE LYASE DOMAIN-CONTAINING PROTEIN"/>
    <property type="match status" value="1"/>
</dbReference>
<evidence type="ECO:0000256" key="2">
    <source>
        <dbReference type="ARBA" id="ARBA00009967"/>
    </source>
</evidence>
<keyword evidence="6" id="KW-0560">Oxidoreductase</keyword>
<protein>
    <submittedName>
        <fullName evidence="11">Uncharacterized protein</fullName>
    </submittedName>
</protein>
<evidence type="ECO:0000259" key="10">
    <source>
        <dbReference type="Pfam" id="PF07156"/>
    </source>
</evidence>
<feature type="domain" description="Prenylcysteine lyase" evidence="10">
    <location>
        <begin position="122"/>
        <end position="465"/>
    </location>
</feature>
<dbReference type="EMBL" id="SPNW01000067">
    <property type="protein sequence ID" value="TIA87039.1"/>
    <property type="molecule type" value="Genomic_DNA"/>
</dbReference>
<dbReference type="Proteomes" id="UP000310189">
    <property type="component" value="Unassembled WGS sequence"/>
</dbReference>
<gene>
    <name evidence="11" type="ORF">E3P99_03445</name>
</gene>
<evidence type="ECO:0000256" key="6">
    <source>
        <dbReference type="ARBA" id="ARBA00023002"/>
    </source>
</evidence>
<dbReference type="GO" id="GO:0030327">
    <property type="term" value="P:prenylated protein catabolic process"/>
    <property type="evidence" value="ECO:0007669"/>
    <property type="project" value="TreeGrafter"/>
</dbReference>
<organism evidence="11 12">
    <name type="scientific">Wallemia hederae</name>
    <dbReference type="NCBI Taxonomy" id="1540922"/>
    <lineage>
        <taxon>Eukaryota</taxon>
        <taxon>Fungi</taxon>
        <taxon>Dikarya</taxon>
        <taxon>Basidiomycota</taxon>
        <taxon>Wallemiomycotina</taxon>
        <taxon>Wallemiomycetes</taxon>
        <taxon>Wallemiales</taxon>
        <taxon>Wallemiaceae</taxon>
        <taxon>Wallemia</taxon>
    </lineage>
</organism>
<evidence type="ECO:0000313" key="11">
    <source>
        <dbReference type="EMBL" id="TIA87039.1"/>
    </source>
</evidence>
<evidence type="ECO:0000259" key="9">
    <source>
        <dbReference type="Pfam" id="PF00652"/>
    </source>
</evidence>
<dbReference type="GO" id="GO:0001735">
    <property type="term" value="F:prenylcysteine oxidase activity"/>
    <property type="evidence" value="ECO:0007669"/>
    <property type="project" value="InterPro"/>
</dbReference>
<dbReference type="GO" id="GO:0030328">
    <property type="term" value="P:prenylcysteine catabolic process"/>
    <property type="evidence" value="ECO:0007669"/>
    <property type="project" value="InterPro"/>
</dbReference>
<evidence type="ECO:0000313" key="12">
    <source>
        <dbReference type="Proteomes" id="UP000310189"/>
    </source>
</evidence>
<sequence length="938" mass="101908">MKLLLFILLTALASLQSVQSTSVAIVGAGAGGSSAAFYLSRAAKQNEDVIDIDVFESRMQAGGRSRTVTPYNDSSYDPVELGASIFVGANKNMVKAVREFDYNLADSSTGSFGIYDGESFVFESSDWTYWNYVKLLWRYGYAAPRRVQLRVKEAVGKFLQLYNARFLHDNGPWKHAADMIADLGLSEEVGHSALSYLDNTRFANEVVEAATRVNYGQDIDSIHALGALVSMAGSNGMSVDGGNWRVFQRFLEESDAYVHFGNEVVDVRRTEEDKWRVYVDGIGATARLYDYVILAAPVPLFQVPYVDLHVTLVATNASSYAADAIHGIGRNPPSMLLTTDFRHREGGPGKQPLSFNSINYVQKAKSDSEDEWIVKIFSEEPDAWRDEDVNALFGGAQNVGWTHRHTFKAYPYLTPHSASNTTQLPPFEIDDGLFYVNAMEPMISTMETETLSARNIVGLVAEKLNYSKGWKDACVTENGSARDWSRFKNGNASLSRTTKFEEAKVTHHPTAKDKRLRMINVALITLGAVASTTYGHIFPTGTMGPTNPMPTLGTAINQGSDARLLSINSAEDFCLYAPQEYGPQIGDVEGEVVAWCTKPRNNARLIPDGTITGVHYQKTPAFVQIHAVGDFTKVNVLGGDSGGELDPHGATGEGNPVGGNVTALVDGQEQSYEEWMSFISSDQFCARICTDEPVGGWSTGTWCEHKLDLMGCDFVMPIQGAYNEGEFNNCDADVGFPPGVYPQDDGSYSTFAQYYEGSYYGGDGLETSYTVGTTVTPTGPATTPAVSNCTPVPSPSNGIDIANPTVNYPVAPTPVAQNDVRYNLQLHPDGADQCLGLAGEPANNTPLAVVDCNGAPAWSIKRGGPALIRYAPDNNFCIDAGNNAGKIYTCYDDQPNQQLYFTDDDRVALDGGLCLTDNNGDIAFQGCTDNNQAQVFSA</sequence>
<feature type="chain" id="PRO_5020917895" evidence="8">
    <location>
        <begin position="21"/>
        <end position="938"/>
    </location>
</feature>
<comment type="similarity">
    <text evidence="2">Belongs to the prenylcysteine oxidase family.</text>
</comment>
<dbReference type="InterPro" id="IPR000772">
    <property type="entry name" value="Ricin_B_lectin"/>
</dbReference>
<proteinExistence type="inferred from homology"/>
<dbReference type="SUPFAM" id="SSF51905">
    <property type="entry name" value="FAD/NAD(P)-binding domain"/>
    <property type="match status" value="1"/>
</dbReference>
<keyword evidence="4 8" id="KW-0732">Signal</keyword>
<dbReference type="PANTHER" id="PTHR15944">
    <property type="entry name" value="FARNESYLCYSTEINE LYASE"/>
    <property type="match status" value="1"/>
</dbReference>
<evidence type="ECO:0000256" key="1">
    <source>
        <dbReference type="ARBA" id="ARBA00001974"/>
    </source>
</evidence>
<comment type="cofactor">
    <cofactor evidence="1">
        <name>FAD</name>
        <dbReference type="ChEBI" id="CHEBI:57692"/>
    </cofactor>
</comment>
<keyword evidence="12" id="KW-1185">Reference proteome</keyword>
<evidence type="ECO:0000256" key="7">
    <source>
        <dbReference type="ARBA" id="ARBA00023180"/>
    </source>
</evidence>
<evidence type="ECO:0000256" key="4">
    <source>
        <dbReference type="ARBA" id="ARBA00022729"/>
    </source>
</evidence>
<dbReference type="InterPro" id="IPR035992">
    <property type="entry name" value="Ricin_B-like_lectins"/>
</dbReference>
<dbReference type="InterPro" id="IPR036188">
    <property type="entry name" value="FAD/NAD-bd_sf"/>
</dbReference>
<dbReference type="InterPro" id="IPR017046">
    <property type="entry name" value="Prenylcysteine_Oxase1"/>
</dbReference>
<evidence type="ECO:0000256" key="3">
    <source>
        <dbReference type="ARBA" id="ARBA00022630"/>
    </source>
</evidence>
<dbReference type="SUPFAM" id="SSF50370">
    <property type="entry name" value="Ricin B-like lectins"/>
    <property type="match status" value="1"/>
</dbReference>
<evidence type="ECO:0000256" key="5">
    <source>
        <dbReference type="ARBA" id="ARBA00022827"/>
    </source>
</evidence>
<keyword evidence="5" id="KW-0274">FAD</keyword>
<dbReference type="Pfam" id="PF00652">
    <property type="entry name" value="Ricin_B_lectin"/>
    <property type="match status" value="1"/>
</dbReference>
<dbReference type="Pfam" id="PF07156">
    <property type="entry name" value="Prenylcys_lyase"/>
    <property type="match status" value="1"/>
</dbReference>
<dbReference type="InterPro" id="IPR010795">
    <property type="entry name" value="Prenylcys_lyase"/>
</dbReference>
<feature type="domain" description="Ricin B lectin" evidence="9">
    <location>
        <begin position="826"/>
        <end position="936"/>
    </location>
</feature>
<accession>A0A4T0FG87</accession>
<name>A0A4T0FG87_9BASI</name>
<comment type="caution">
    <text evidence="11">The sequence shown here is derived from an EMBL/GenBank/DDBJ whole genome shotgun (WGS) entry which is preliminary data.</text>
</comment>
<reference evidence="11 12" key="1">
    <citation type="submission" date="2019-03" db="EMBL/GenBank/DDBJ databases">
        <title>Sequencing 23 genomes of Wallemia ichthyophaga.</title>
        <authorList>
            <person name="Gostincar C."/>
        </authorList>
    </citation>
    <scope>NUCLEOTIDE SEQUENCE [LARGE SCALE GENOMIC DNA]</scope>
    <source>
        <strain evidence="11 12">EXF-5753</strain>
    </source>
</reference>
<dbReference type="Gene3D" id="3.50.50.60">
    <property type="entry name" value="FAD/NAD(P)-binding domain"/>
    <property type="match status" value="1"/>
</dbReference>
<dbReference type="Gene3D" id="2.80.10.50">
    <property type="match status" value="1"/>
</dbReference>
<dbReference type="AlphaFoldDB" id="A0A4T0FG87"/>
<dbReference type="OrthoDB" id="437369at2759"/>
<dbReference type="Pfam" id="PF13450">
    <property type="entry name" value="NAD_binding_8"/>
    <property type="match status" value="1"/>
</dbReference>